<dbReference type="InterPro" id="IPR018391">
    <property type="entry name" value="PQQ_b-propeller_rpt"/>
</dbReference>
<evidence type="ECO:0000256" key="7">
    <source>
        <dbReference type="SAM" id="SignalP"/>
    </source>
</evidence>
<keyword evidence="5" id="KW-0106">Calcium</keyword>
<dbReference type="Gene3D" id="3.40.50.410">
    <property type="entry name" value="von Willebrand factor, type A domain"/>
    <property type="match status" value="1"/>
</dbReference>
<evidence type="ECO:0000256" key="1">
    <source>
        <dbReference type="ARBA" id="ARBA00004561"/>
    </source>
</evidence>
<dbReference type="SUPFAM" id="SSF53300">
    <property type="entry name" value="vWA-like"/>
    <property type="match status" value="1"/>
</dbReference>
<protein>
    <submittedName>
        <fullName evidence="9">Pilus assembly protein PilY</fullName>
    </submittedName>
</protein>
<keyword evidence="4" id="KW-0479">Metal-binding</keyword>
<dbReference type="SMART" id="SM00564">
    <property type="entry name" value="PQQ"/>
    <property type="match status" value="2"/>
</dbReference>
<dbReference type="SUPFAM" id="SSF50998">
    <property type="entry name" value="Quinoprotein alcohol dehydrogenase-like"/>
    <property type="match status" value="1"/>
</dbReference>
<dbReference type="AlphaFoldDB" id="A0A433MPI3"/>
<organism evidence="9 10">
    <name type="scientific">Variovorax guangxiensis</name>
    <dbReference type="NCBI Taxonomy" id="1775474"/>
    <lineage>
        <taxon>Bacteria</taxon>
        <taxon>Pseudomonadati</taxon>
        <taxon>Pseudomonadota</taxon>
        <taxon>Betaproteobacteria</taxon>
        <taxon>Burkholderiales</taxon>
        <taxon>Comamonadaceae</taxon>
        <taxon>Variovorax</taxon>
    </lineage>
</organism>
<evidence type="ECO:0000256" key="6">
    <source>
        <dbReference type="ARBA" id="ARBA00023263"/>
    </source>
</evidence>
<comment type="subcellular location">
    <subcellularLocation>
        <location evidence="1">Fimbrium</location>
    </subcellularLocation>
</comment>
<dbReference type="InterPro" id="IPR011047">
    <property type="entry name" value="Quinoprotein_ADH-like_sf"/>
</dbReference>
<reference evidence="9 10" key="1">
    <citation type="submission" date="2018-12" db="EMBL/GenBank/DDBJ databases">
        <title>The genome sequences of Variovorax guangxiensis DSM 27352.</title>
        <authorList>
            <person name="Gao J."/>
            <person name="Sun J."/>
        </authorList>
    </citation>
    <scope>NUCLEOTIDE SEQUENCE [LARGE SCALE GENOMIC DNA]</scope>
    <source>
        <strain evidence="9 10">DSM 27352</strain>
    </source>
</reference>
<dbReference type="GO" id="GO:0009289">
    <property type="term" value="C:pilus"/>
    <property type="evidence" value="ECO:0007669"/>
    <property type="project" value="UniProtKB-SubCell"/>
</dbReference>
<proteinExistence type="inferred from homology"/>
<feature type="chain" id="PRO_5019327951" evidence="7">
    <location>
        <begin position="25"/>
        <end position="1057"/>
    </location>
</feature>
<comment type="similarity">
    <text evidence="2">Belongs to the PilY1 family.</text>
</comment>
<evidence type="ECO:0000259" key="8">
    <source>
        <dbReference type="Pfam" id="PF05567"/>
    </source>
</evidence>
<name>A0A433MPI3_9BURK</name>
<comment type="caution">
    <text evidence="9">The sequence shown here is derived from an EMBL/GenBank/DDBJ whole genome shotgun (WGS) entry which is preliminary data.</text>
</comment>
<evidence type="ECO:0000256" key="3">
    <source>
        <dbReference type="ARBA" id="ARBA00022558"/>
    </source>
</evidence>
<accession>A0A433MPI3</accession>
<evidence type="ECO:0000313" key="10">
    <source>
        <dbReference type="Proteomes" id="UP000281118"/>
    </source>
</evidence>
<evidence type="ECO:0000256" key="5">
    <source>
        <dbReference type="ARBA" id="ARBA00022837"/>
    </source>
</evidence>
<dbReference type="Pfam" id="PF05567">
    <property type="entry name" value="T4P_PilY1"/>
    <property type="match status" value="1"/>
</dbReference>
<sequence length="1057" mass="112335">MRIRKLPGRAVVSSLVLAQTVVHAAQYPLAQVPRNSAVAEPAPNVIVSVDNSGSMYGSGMAALQAALRENFSEANIPDHRIRLAWQALNDDRSDRNCAAFRSAALPCRIGGRVNANLMRSLDRTHRANFMAWVNAIQATGGTPLHEMMARAGEYMQTTGQHSPFSDDPGVAGASQSGCRRSFHIFMTDGDYSPPSGLESFMPIVTNEDGLHRWLPDGALYAPRAPYADSFGSMKRPTLADLTFEYWARDLQPGVPNNLRKIIAEPGDVTVGRAKVPEYWNPKNDPATWQHLTTHFIGFGAAGDWWSRPKISTTALNPTYSGDYAGVVDGSIQWQDPFRGNARMDLWHAALNSRGTFTPASNAKALSSAFKSILGQVLVNTGTPLTSISASASRVSTGTSVYQAGYDTADWSGRLSATKFGTDGKLAAKADWSARDLLDTRMASTGAHDRDRVVLSFSGTTAASAGRAATTGAGVPFRWADLSDAQRAALKASTDTDTESTALGRAVLDFLRGDRSNEGAGRQFRKRGHVLGDIVGSSVWYEGQPKSGFTGEAYAAFAAISRAPMLYVGANDGMLHAFNASTGKEAFAYVPEGLYGTAAAPNLKRLSEGGYTHRYYVDGSAFVADIYMGPTSSAKTTDEQKAANWKSLLVGTLGAGGKGYFVLDVTRPESVDERKAASVALIDTTALADDDLGHQFQQPALDSFSGRALQVARLSNDRKALILGNGYNSKSEKAVLWIQYLDGDKEILKIPAPAAQAKNTGNGLSAPRPVDHDGDGKIDLVYAGDLLGNLWKFDLSSTDSRRWKATMGPFDKRRAAGSESASGLDDKPLFAAGASQPITAAPLVVGHPRGGYMVVFGTGRLFASGDESSTADQYLYGIRDPANGSSGTAASTDLVAQTIGDTPVHEGDTELRTVSRNGVSFGGSQARRGWYLKLPTAGERVVYPGQALGSGIGLFSTTIPGSSSNSVDCTAGTGDDGWSLLIDFFSGSAPAGISYTTAGAVGAYAGFRNRSGRGDLVLQPQNRQKGTDVICNAAGDCKSVTRPDNVRRFGWRSLISSN</sequence>
<dbReference type="EMBL" id="RXFT01000010">
    <property type="protein sequence ID" value="RUR69740.1"/>
    <property type="molecule type" value="Genomic_DNA"/>
</dbReference>
<keyword evidence="3" id="KW-1029">Fimbrium biogenesis</keyword>
<keyword evidence="6" id="KW-0281">Fimbrium</keyword>
<dbReference type="Proteomes" id="UP000281118">
    <property type="component" value="Unassembled WGS sequence"/>
</dbReference>
<evidence type="ECO:0000256" key="4">
    <source>
        <dbReference type="ARBA" id="ARBA00022723"/>
    </source>
</evidence>
<dbReference type="OrthoDB" id="7156875at2"/>
<dbReference type="GO" id="GO:0046872">
    <property type="term" value="F:metal ion binding"/>
    <property type="evidence" value="ECO:0007669"/>
    <property type="project" value="UniProtKB-KW"/>
</dbReference>
<keyword evidence="7" id="KW-0732">Signal</keyword>
<feature type="domain" description="PilY1 beta-propeller" evidence="8">
    <location>
        <begin position="550"/>
        <end position="889"/>
    </location>
</feature>
<dbReference type="InterPro" id="IPR008707">
    <property type="entry name" value="B-propeller_PilY1"/>
</dbReference>
<evidence type="ECO:0000313" key="9">
    <source>
        <dbReference type="EMBL" id="RUR69740.1"/>
    </source>
</evidence>
<evidence type="ECO:0000256" key="2">
    <source>
        <dbReference type="ARBA" id="ARBA00008387"/>
    </source>
</evidence>
<gene>
    <name evidence="9" type="ORF">EJP67_22030</name>
</gene>
<feature type="signal peptide" evidence="7">
    <location>
        <begin position="1"/>
        <end position="24"/>
    </location>
</feature>
<dbReference type="InterPro" id="IPR036465">
    <property type="entry name" value="vWFA_dom_sf"/>
</dbReference>